<sequence length="66" mass="7412">MNLADRDYDREDAKKRWRAAMGIRRPSRGRRAITIIVLVLIGGCVIAQPDLERMLAELVGYLASLG</sequence>
<gene>
    <name evidence="2" type="ORF">AA0535_2213</name>
</gene>
<name>A0ABQ0Q4J9_9PROT</name>
<dbReference type="RefSeq" id="WP_264816311.1">
    <property type="nucleotide sequence ID" value="NZ_BAPV01000038.1"/>
</dbReference>
<reference evidence="2" key="1">
    <citation type="submission" date="2013-04" db="EMBL/GenBank/DDBJ databases">
        <title>The genome sequencing project of 58 acetic acid bacteria.</title>
        <authorList>
            <person name="Okamoto-Kainuma A."/>
            <person name="Ishikawa M."/>
            <person name="Umino S."/>
            <person name="Koizumi Y."/>
            <person name="Shiwa Y."/>
            <person name="Yoshikawa H."/>
            <person name="Matsutani M."/>
            <person name="Matsushita K."/>
        </authorList>
    </citation>
    <scope>NUCLEOTIDE SEQUENCE</scope>
    <source>
        <strain evidence="2">NRIC 0535</strain>
    </source>
</reference>
<organism evidence="2 3">
    <name type="scientific">Asaia krungthepensis NRIC 0535</name>
    <dbReference type="NCBI Taxonomy" id="1307925"/>
    <lineage>
        <taxon>Bacteria</taxon>
        <taxon>Pseudomonadati</taxon>
        <taxon>Pseudomonadota</taxon>
        <taxon>Alphaproteobacteria</taxon>
        <taxon>Acetobacterales</taxon>
        <taxon>Acetobacteraceae</taxon>
        <taxon>Asaia</taxon>
    </lineage>
</organism>
<protein>
    <submittedName>
        <fullName evidence="2">Uncharacterized protein</fullName>
    </submittedName>
</protein>
<feature type="transmembrane region" description="Helical" evidence="1">
    <location>
        <begin position="32"/>
        <end position="49"/>
    </location>
</feature>
<keyword evidence="1" id="KW-1133">Transmembrane helix</keyword>
<dbReference type="Proteomes" id="UP001062776">
    <property type="component" value="Unassembled WGS sequence"/>
</dbReference>
<comment type="caution">
    <text evidence="2">The sequence shown here is derived from an EMBL/GenBank/DDBJ whole genome shotgun (WGS) entry which is preliminary data.</text>
</comment>
<keyword evidence="1" id="KW-0472">Membrane</keyword>
<proteinExistence type="predicted"/>
<evidence type="ECO:0000313" key="3">
    <source>
        <dbReference type="Proteomes" id="UP001062776"/>
    </source>
</evidence>
<keyword evidence="3" id="KW-1185">Reference proteome</keyword>
<accession>A0ABQ0Q4J9</accession>
<evidence type="ECO:0000256" key="1">
    <source>
        <dbReference type="SAM" id="Phobius"/>
    </source>
</evidence>
<dbReference type="EMBL" id="BAPV01000038">
    <property type="protein sequence ID" value="GBQ91124.1"/>
    <property type="molecule type" value="Genomic_DNA"/>
</dbReference>
<keyword evidence="1" id="KW-0812">Transmembrane</keyword>
<evidence type="ECO:0000313" key="2">
    <source>
        <dbReference type="EMBL" id="GBQ91124.1"/>
    </source>
</evidence>